<organism evidence="2">
    <name type="scientific">Caloglossa monosticha</name>
    <dbReference type="NCBI Taxonomy" id="76906"/>
    <lineage>
        <taxon>Eukaryota</taxon>
        <taxon>Rhodophyta</taxon>
        <taxon>Florideophyceae</taxon>
        <taxon>Rhodymeniophycidae</taxon>
        <taxon>Ceramiales</taxon>
        <taxon>Delesseriaceae</taxon>
        <taxon>Caloglossa</taxon>
    </lineage>
</organism>
<dbReference type="GeneID" id="33353924"/>
<dbReference type="PANTHER" id="PTHR34800">
    <property type="entry name" value="TETRAPYRROLE-BINDING PROTEIN, CHLOROPLASTIC"/>
    <property type="match status" value="1"/>
</dbReference>
<protein>
    <recommendedName>
        <fullName evidence="1">GUN4-like domain-containing protein</fullName>
    </recommendedName>
</protein>
<dbReference type="RefSeq" id="YP_009392396.1">
    <property type="nucleotide sequence ID" value="NC_035263.1"/>
</dbReference>
<dbReference type="GO" id="GO:0046906">
    <property type="term" value="F:tetrapyrrole binding"/>
    <property type="evidence" value="ECO:0007669"/>
    <property type="project" value="TreeGrafter"/>
</dbReference>
<dbReference type="Pfam" id="PF05419">
    <property type="entry name" value="GUN4"/>
    <property type="match status" value="1"/>
</dbReference>
<dbReference type="Gene3D" id="1.25.40.620">
    <property type="match status" value="1"/>
</dbReference>
<name>A0A1Z1M4H0_9FLOR</name>
<dbReference type="EMBL" id="MF101416">
    <property type="protein sequence ID" value="ARW60958.1"/>
    <property type="molecule type" value="Genomic_DNA"/>
</dbReference>
<evidence type="ECO:0000313" key="2">
    <source>
        <dbReference type="EMBL" id="ARW60958.1"/>
    </source>
</evidence>
<proteinExistence type="predicted"/>
<evidence type="ECO:0000259" key="1">
    <source>
        <dbReference type="Pfam" id="PF05419"/>
    </source>
</evidence>
<reference evidence="2" key="1">
    <citation type="journal article" date="2017" name="J. Phycol.">
        <title>Analysis of chloroplast genomes and a supermatrix inform reclassification of the Rhodomelaceae (Rhodophyta).</title>
        <authorList>
            <person name="Diaz-Tapia P."/>
            <person name="Maggs C.A."/>
            <person name="West J.A."/>
            <person name="Verbruggen H."/>
        </authorList>
    </citation>
    <scope>NUCLEOTIDE SEQUENCE</scope>
    <source>
        <strain evidence="2">JW3046</strain>
    </source>
</reference>
<dbReference type="CDD" id="cd16383">
    <property type="entry name" value="GUN4"/>
    <property type="match status" value="1"/>
</dbReference>
<dbReference type="SUPFAM" id="SSF140869">
    <property type="entry name" value="GUN4-like"/>
    <property type="match status" value="1"/>
</dbReference>
<dbReference type="PANTHER" id="PTHR34800:SF1">
    <property type="entry name" value="TETRAPYRROLE-BINDING PROTEIN, CHLOROPLASTIC"/>
    <property type="match status" value="1"/>
</dbReference>
<dbReference type="InterPro" id="IPR037215">
    <property type="entry name" value="GUN4-like_sf"/>
</dbReference>
<dbReference type="Gene3D" id="1.10.10.1770">
    <property type="entry name" value="Gun4-like"/>
    <property type="match status" value="1"/>
</dbReference>
<keyword evidence="2" id="KW-0150">Chloroplast</keyword>
<geneLocation type="chloroplast" evidence="2"/>
<sequence>MKKINNQFSDKIKSNFFIDEKDISITSIQHINSITNDNLELQEHLLNFLIIKLMDTSNPVGTTERYIFNKLKEIKNMRTKLDKIFPNGIISFRCYLDTAYKELNNMLKEQKFKEADKITQTYLIQLVQQNTNTKRKWLYFTDIYLIPAYDLFLIDLLWKVYSDNKFGFSIQRNIWLSCNKNWNLFLEKINWNNKSIMKRYPDEFVWNRNAPKGHLPLFNQIRGNQVFLSLLQHHVWIQYY</sequence>
<dbReference type="InterPro" id="IPR008629">
    <property type="entry name" value="GUN4-like"/>
</dbReference>
<accession>A0A1Z1M4H0</accession>
<keyword evidence="2" id="KW-0934">Plastid</keyword>
<dbReference type="AlphaFoldDB" id="A0A1Z1M4H0"/>
<feature type="domain" description="GUN4-like" evidence="1">
    <location>
        <begin position="98"/>
        <end position="233"/>
    </location>
</feature>
<gene>
    <name evidence="2" type="primary">ycf53</name>
</gene>